<sequence length="253" mass="25816">MKIEGMAALVTGGASGLGAQTARLLAARGARVAVLDRNAAQAQAVAADIGGLALPCDVADADSVQQALDAARGQHGPARVLVNCAGVGGAHRITGKQGPMPLADFSRIVQINLIGTFNVMRLAAAEMTALGPLDDGERGVIVNTTSIAAYDGQMGQTAYAASKGGIAALTLPAARDLAQFGVRVMAIAPGLFRTPLLDELPPEVQTGLGGSVPFPKRLGQPAEFAALVAHIVENAYLNGEVIRLDGALRMPPR</sequence>
<evidence type="ECO:0000256" key="1">
    <source>
        <dbReference type="ARBA" id="ARBA00006484"/>
    </source>
</evidence>
<dbReference type="RefSeq" id="WP_130358543.1">
    <property type="nucleotide sequence ID" value="NZ_SGXC01000002.1"/>
</dbReference>
<evidence type="ECO:0000256" key="2">
    <source>
        <dbReference type="ARBA" id="ARBA00023002"/>
    </source>
</evidence>
<dbReference type="FunFam" id="3.40.50.720:FF:000215">
    <property type="entry name" value="3-hydroxyacyl-CoA dehydrogenase type-2"/>
    <property type="match status" value="1"/>
</dbReference>
<dbReference type="PRINTS" id="PR00081">
    <property type="entry name" value="GDHRDH"/>
</dbReference>
<evidence type="ECO:0000313" key="5">
    <source>
        <dbReference type="EMBL" id="RZS80942.1"/>
    </source>
</evidence>
<name>A0A4Q7ND22_9BURK</name>
<comment type="similarity">
    <text evidence="1 3">Belongs to the short-chain dehydrogenases/reductases (SDR) family.</text>
</comment>
<dbReference type="SMART" id="SM00822">
    <property type="entry name" value="PKS_KR"/>
    <property type="match status" value="1"/>
</dbReference>
<dbReference type="PANTHER" id="PTHR43658">
    <property type="entry name" value="SHORT-CHAIN DEHYDROGENASE/REDUCTASE"/>
    <property type="match status" value="1"/>
</dbReference>
<proteinExistence type="inferred from homology"/>
<accession>A0A4Q7ND22</accession>
<feature type="domain" description="Ketoreductase" evidence="4">
    <location>
        <begin position="6"/>
        <end position="224"/>
    </location>
</feature>
<dbReference type="Proteomes" id="UP000292445">
    <property type="component" value="Unassembled WGS sequence"/>
</dbReference>
<dbReference type="InterPro" id="IPR002347">
    <property type="entry name" value="SDR_fam"/>
</dbReference>
<dbReference type="PRINTS" id="PR00080">
    <property type="entry name" value="SDRFAMILY"/>
</dbReference>
<comment type="caution">
    <text evidence="5">The sequence shown here is derived from an EMBL/GenBank/DDBJ whole genome shotgun (WGS) entry which is preliminary data.</text>
</comment>
<dbReference type="PROSITE" id="PS00061">
    <property type="entry name" value="ADH_SHORT"/>
    <property type="match status" value="1"/>
</dbReference>
<evidence type="ECO:0000259" key="4">
    <source>
        <dbReference type="SMART" id="SM00822"/>
    </source>
</evidence>
<evidence type="ECO:0000256" key="3">
    <source>
        <dbReference type="RuleBase" id="RU000363"/>
    </source>
</evidence>
<protein>
    <submittedName>
        <fullName evidence="5">NAD(P)-dependent dehydrogenase (Short-subunit alcohol dehydrogenase family)</fullName>
    </submittedName>
</protein>
<dbReference type="InterPro" id="IPR036291">
    <property type="entry name" value="NAD(P)-bd_dom_sf"/>
</dbReference>
<dbReference type="Gene3D" id="3.40.50.720">
    <property type="entry name" value="NAD(P)-binding Rossmann-like Domain"/>
    <property type="match status" value="1"/>
</dbReference>
<keyword evidence="6" id="KW-1185">Reference proteome</keyword>
<evidence type="ECO:0000313" key="6">
    <source>
        <dbReference type="Proteomes" id="UP000292445"/>
    </source>
</evidence>
<dbReference type="GO" id="GO:0016491">
    <property type="term" value="F:oxidoreductase activity"/>
    <property type="evidence" value="ECO:0007669"/>
    <property type="project" value="UniProtKB-KW"/>
</dbReference>
<dbReference type="OrthoDB" id="9794138at2"/>
<organism evidence="5 6">
    <name type="scientific">Pigmentiphaga kullae</name>
    <dbReference type="NCBI Taxonomy" id="151784"/>
    <lineage>
        <taxon>Bacteria</taxon>
        <taxon>Pseudomonadati</taxon>
        <taxon>Pseudomonadota</taxon>
        <taxon>Betaproteobacteria</taxon>
        <taxon>Burkholderiales</taxon>
        <taxon>Alcaligenaceae</taxon>
        <taxon>Pigmentiphaga</taxon>
    </lineage>
</organism>
<dbReference type="AlphaFoldDB" id="A0A4Q7ND22"/>
<dbReference type="EMBL" id="SGXC01000002">
    <property type="protein sequence ID" value="RZS80942.1"/>
    <property type="molecule type" value="Genomic_DNA"/>
</dbReference>
<dbReference type="InterPro" id="IPR020904">
    <property type="entry name" value="Sc_DH/Rdtase_CS"/>
</dbReference>
<reference evidence="5 6" key="1">
    <citation type="submission" date="2019-02" db="EMBL/GenBank/DDBJ databases">
        <title>Genomic Encyclopedia of Type Strains, Phase IV (KMG-IV): sequencing the most valuable type-strain genomes for metagenomic binning, comparative biology and taxonomic classification.</title>
        <authorList>
            <person name="Goeker M."/>
        </authorList>
    </citation>
    <scope>NUCLEOTIDE SEQUENCE [LARGE SCALE GENOMIC DNA]</scope>
    <source>
        <strain evidence="5 6">K24</strain>
    </source>
</reference>
<dbReference type="InterPro" id="IPR057326">
    <property type="entry name" value="KR_dom"/>
</dbReference>
<keyword evidence="2" id="KW-0560">Oxidoreductase</keyword>
<gene>
    <name evidence="5" type="ORF">EV675_3555</name>
</gene>
<dbReference type="SUPFAM" id="SSF51735">
    <property type="entry name" value="NAD(P)-binding Rossmann-fold domains"/>
    <property type="match status" value="1"/>
</dbReference>
<dbReference type="Pfam" id="PF00106">
    <property type="entry name" value="adh_short"/>
    <property type="match status" value="1"/>
</dbReference>
<dbReference type="PANTHER" id="PTHR43658:SF8">
    <property type="entry name" value="17-BETA-HYDROXYSTEROID DEHYDROGENASE 14-RELATED"/>
    <property type="match status" value="1"/>
</dbReference>